<accession>A0A368XBE9</accession>
<keyword evidence="6 7" id="KW-0961">Cell wall biogenesis/degradation</keyword>
<dbReference type="RefSeq" id="WP_114353575.1">
    <property type="nucleotide sequence ID" value="NZ_QPJJ01000011.1"/>
</dbReference>
<dbReference type="Pfam" id="PF02618">
    <property type="entry name" value="YceG"/>
    <property type="match status" value="1"/>
</dbReference>
<dbReference type="Gene3D" id="3.30.1490.480">
    <property type="entry name" value="Endolytic murein transglycosylase"/>
    <property type="match status" value="1"/>
</dbReference>
<dbReference type="PANTHER" id="PTHR30518">
    <property type="entry name" value="ENDOLYTIC MUREIN TRANSGLYCOSYLASE"/>
    <property type="match status" value="1"/>
</dbReference>
<dbReference type="Proteomes" id="UP000252585">
    <property type="component" value="Unassembled WGS sequence"/>
</dbReference>
<evidence type="ECO:0000313" key="9">
    <source>
        <dbReference type="Proteomes" id="UP000252585"/>
    </source>
</evidence>
<comment type="catalytic activity">
    <reaction evidence="7">
        <text>a peptidoglycan chain = a peptidoglycan chain with N-acetyl-1,6-anhydromuramyl-[peptide] at the reducing end + a peptidoglycan chain with N-acetylglucosamine at the non-reducing end.</text>
        <dbReference type="EC" id="4.2.2.29"/>
    </reaction>
</comment>
<comment type="subcellular location">
    <subcellularLocation>
        <location evidence="7">Cell membrane</location>
        <topology evidence="7">Single-pass membrane protein</topology>
    </subcellularLocation>
</comment>
<organism evidence="8 9">
    <name type="scientific">Saliterribacillus persicus</name>
    <dbReference type="NCBI Taxonomy" id="930114"/>
    <lineage>
        <taxon>Bacteria</taxon>
        <taxon>Bacillati</taxon>
        <taxon>Bacillota</taxon>
        <taxon>Bacilli</taxon>
        <taxon>Bacillales</taxon>
        <taxon>Bacillaceae</taxon>
        <taxon>Saliterribacillus</taxon>
    </lineage>
</organism>
<evidence type="ECO:0000256" key="2">
    <source>
        <dbReference type="ARBA" id="ARBA00022692"/>
    </source>
</evidence>
<evidence type="ECO:0000256" key="6">
    <source>
        <dbReference type="ARBA" id="ARBA00023316"/>
    </source>
</evidence>
<feature type="site" description="Important for catalytic activity" evidence="7">
    <location>
        <position position="269"/>
    </location>
</feature>
<evidence type="ECO:0000256" key="3">
    <source>
        <dbReference type="ARBA" id="ARBA00022989"/>
    </source>
</evidence>
<comment type="caution">
    <text evidence="8">The sequence shown here is derived from an EMBL/GenBank/DDBJ whole genome shotgun (WGS) entry which is preliminary data.</text>
</comment>
<sequence length="384" mass="43624">MSTSDNERNNEDKDQKITYKELAQKSGEEATIGRRIAIIVLILIVLAVTIGGYLGYQYIKDGLTPVDPDNTETTEVTIPLGSSTSNIATILEENDIISNSTIFRFYIKFNNIADFQAGDYQFSSSMTLKEITDELQTGVVEREPVFRVTIPEGKTIQEIASIYEERAGIDAEEFTNTVENEDFIQELITRYPSILSDEILNEEIRTPLEGYLFAATYEFYEDNPSVETIVTSMLDKTESVINNYYEKIEAKEGWTVHDIITMASLVEEEARNEDERKKIAGVFYNRLEADMMLQTDPTVIYANGEHLERVLYKHLEIESPYNTYQNVGLPVGPISNFGESSLVSVFEPDDTDAMYFVAAPDGTIYYSRTLEEHQSLVNEHLNRE</sequence>
<evidence type="ECO:0000256" key="4">
    <source>
        <dbReference type="ARBA" id="ARBA00023136"/>
    </source>
</evidence>
<evidence type="ECO:0000256" key="7">
    <source>
        <dbReference type="HAMAP-Rule" id="MF_02065"/>
    </source>
</evidence>
<dbReference type="GO" id="GO:0071555">
    <property type="term" value="P:cell wall organization"/>
    <property type="evidence" value="ECO:0007669"/>
    <property type="project" value="UniProtKB-KW"/>
</dbReference>
<keyword evidence="2 7" id="KW-0812">Transmembrane</keyword>
<feature type="transmembrane region" description="Helical" evidence="7">
    <location>
        <begin position="36"/>
        <end position="56"/>
    </location>
</feature>
<evidence type="ECO:0000256" key="1">
    <source>
        <dbReference type="ARBA" id="ARBA00022475"/>
    </source>
</evidence>
<name>A0A368XBE9_9BACI</name>
<dbReference type="Gene3D" id="3.30.160.60">
    <property type="entry name" value="Classic Zinc Finger"/>
    <property type="match status" value="1"/>
</dbReference>
<keyword evidence="3 7" id="KW-1133">Transmembrane helix</keyword>
<keyword evidence="9" id="KW-1185">Reference proteome</keyword>
<reference evidence="8 9" key="1">
    <citation type="submission" date="2018-07" db="EMBL/GenBank/DDBJ databases">
        <title>Genomic Encyclopedia of Type Strains, Phase IV (KMG-IV): sequencing the most valuable type-strain genomes for metagenomic binning, comparative biology and taxonomic classification.</title>
        <authorList>
            <person name="Goeker M."/>
        </authorList>
    </citation>
    <scope>NUCLEOTIDE SEQUENCE [LARGE SCALE GENOMIC DNA]</scope>
    <source>
        <strain evidence="8 9">DSM 27696</strain>
    </source>
</reference>
<dbReference type="GO" id="GO:0005886">
    <property type="term" value="C:plasma membrane"/>
    <property type="evidence" value="ECO:0007669"/>
    <property type="project" value="UniProtKB-SubCell"/>
</dbReference>
<dbReference type="InterPro" id="IPR003770">
    <property type="entry name" value="MLTG-like"/>
</dbReference>
<evidence type="ECO:0000313" key="8">
    <source>
        <dbReference type="EMBL" id="RCW65280.1"/>
    </source>
</evidence>
<comment type="similarity">
    <text evidence="7">Belongs to the transglycosylase MltG family.</text>
</comment>
<dbReference type="PANTHER" id="PTHR30518:SF2">
    <property type="entry name" value="ENDOLYTIC MUREIN TRANSGLYCOSYLASE"/>
    <property type="match status" value="1"/>
</dbReference>
<evidence type="ECO:0000256" key="5">
    <source>
        <dbReference type="ARBA" id="ARBA00023239"/>
    </source>
</evidence>
<gene>
    <name evidence="7" type="primary">mltG</name>
    <name evidence="8" type="ORF">DFR57_1118</name>
</gene>
<protein>
    <recommendedName>
        <fullName evidence="7">Endolytic murein transglycosylase</fullName>
        <ecNumber evidence="7">4.2.2.29</ecNumber>
    </recommendedName>
    <alternativeName>
        <fullName evidence="7">Peptidoglycan lytic transglycosylase</fullName>
    </alternativeName>
    <alternativeName>
        <fullName evidence="7">Peptidoglycan polymerization terminase</fullName>
    </alternativeName>
</protein>
<dbReference type="GO" id="GO:0008932">
    <property type="term" value="F:lytic endotransglycosylase activity"/>
    <property type="evidence" value="ECO:0007669"/>
    <property type="project" value="UniProtKB-UniRule"/>
</dbReference>
<dbReference type="GO" id="GO:0009252">
    <property type="term" value="P:peptidoglycan biosynthetic process"/>
    <property type="evidence" value="ECO:0007669"/>
    <property type="project" value="UniProtKB-UniRule"/>
</dbReference>
<dbReference type="NCBIfam" id="TIGR00247">
    <property type="entry name" value="endolytic transglycosylase MltG"/>
    <property type="match status" value="1"/>
</dbReference>
<keyword evidence="4 7" id="KW-0472">Membrane</keyword>
<comment type="function">
    <text evidence="7">Functions as a peptidoglycan terminase that cleaves nascent peptidoglycan strands endolytically to terminate their elongation.</text>
</comment>
<keyword evidence="1 7" id="KW-1003">Cell membrane</keyword>
<dbReference type="EMBL" id="QPJJ01000011">
    <property type="protein sequence ID" value="RCW65280.1"/>
    <property type="molecule type" value="Genomic_DNA"/>
</dbReference>
<keyword evidence="5 7" id="KW-0456">Lyase</keyword>
<dbReference type="EC" id="4.2.2.29" evidence="7"/>
<dbReference type="AlphaFoldDB" id="A0A368XBE9"/>
<proteinExistence type="inferred from homology"/>
<dbReference type="HAMAP" id="MF_02065">
    <property type="entry name" value="MltG"/>
    <property type="match status" value="1"/>
</dbReference>
<dbReference type="CDD" id="cd08010">
    <property type="entry name" value="MltG_like"/>
    <property type="match status" value="1"/>
</dbReference>
<dbReference type="OrthoDB" id="9814591at2"/>